<dbReference type="Proteomes" id="UP000249229">
    <property type="component" value="Unassembled WGS sequence"/>
</dbReference>
<evidence type="ECO:0000313" key="2">
    <source>
        <dbReference type="Proteomes" id="UP000249229"/>
    </source>
</evidence>
<accession>A0A2W5R461</accession>
<sequence>MSDAGFISGMPARADMAATTRDAARRGIAPGFTPADLIARIEQAFGARSPAPQADAVMDTAAEPVAEAPRHFSPADPDADPTAGWDMLDSEAPVPACLEQIEAARIEGYHEGLADAARAADAVIARERELLEAVAAGLKGGGAIDRAALAAALRRTVTMLVTQLVGEIGVSAPLLAARVEAATELLADASESAMLRVHPDDVALLDGRLPGTVFPVGDEQVARGSFVLEAASTIVEDGPEMWLEQLSTAIERAAVPAC</sequence>
<dbReference type="AlphaFoldDB" id="A0A2W5R461"/>
<dbReference type="EMBL" id="QFQI01000002">
    <property type="protein sequence ID" value="PZQ62053.1"/>
    <property type="molecule type" value="Genomic_DNA"/>
</dbReference>
<organism evidence="1 2">
    <name type="scientific">Sphingomonas taxi</name>
    <dbReference type="NCBI Taxonomy" id="1549858"/>
    <lineage>
        <taxon>Bacteria</taxon>
        <taxon>Pseudomonadati</taxon>
        <taxon>Pseudomonadota</taxon>
        <taxon>Alphaproteobacteria</taxon>
        <taxon>Sphingomonadales</taxon>
        <taxon>Sphingomonadaceae</taxon>
        <taxon>Sphingomonas</taxon>
    </lineage>
</organism>
<reference evidence="1 2" key="1">
    <citation type="submission" date="2017-08" db="EMBL/GenBank/DDBJ databases">
        <title>Infants hospitalized years apart are colonized by the same room-sourced microbial strains.</title>
        <authorList>
            <person name="Brooks B."/>
            <person name="Olm M.R."/>
            <person name="Firek B.A."/>
            <person name="Baker R."/>
            <person name="Thomas B.C."/>
            <person name="Morowitz M.J."/>
            <person name="Banfield J.F."/>
        </authorList>
    </citation>
    <scope>NUCLEOTIDE SEQUENCE [LARGE SCALE GENOMIC DNA]</scope>
    <source>
        <strain evidence="1">S2_005_001_R1_22</strain>
    </source>
</reference>
<keyword evidence="1" id="KW-0282">Flagellum</keyword>
<keyword evidence="1" id="KW-0969">Cilium</keyword>
<protein>
    <submittedName>
        <fullName evidence="1">Flagellar biosynthesis protein FliH</fullName>
    </submittedName>
</protein>
<evidence type="ECO:0000313" key="1">
    <source>
        <dbReference type="EMBL" id="PZQ62053.1"/>
    </source>
</evidence>
<keyword evidence="1" id="KW-0966">Cell projection</keyword>
<name>A0A2W5R461_9SPHN</name>
<gene>
    <name evidence="1" type="ORF">DI544_05525</name>
</gene>
<proteinExistence type="predicted"/>
<comment type="caution">
    <text evidence="1">The sequence shown here is derived from an EMBL/GenBank/DDBJ whole genome shotgun (WGS) entry which is preliminary data.</text>
</comment>